<proteinExistence type="predicted"/>
<gene>
    <name evidence="2" type="ORF">JAO74_04875</name>
</gene>
<dbReference type="Proteomes" id="UP000640426">
    <property type="component" value="Unassembled WGS sequence"/>
</dbReference>
<name>A0ABS0XM72_9SPHN</name>
<evidence type="ECO:0000259" key="1">
    <source>
        <dbReference type="Pfam" id="PF07811"/>
    </source>
</evidence>
<dbReference type="InterPro" id="IPR012495">
    <property type="entry name" value="TadE-like_dom"/>
</dbReference>
<dbReference type="RefSeq" id="WP_199035713.1">
    <property type="nucleotide sequence ID" value="NZ_JAELXS010000002.1"/>
</dbReference>
<protein>
    <submittedName>
        <fullName evidence="2">Pilus assembly protein</fullName>
    </submittedName>
</protein>
<dbReference type="Pfam" id="PF07811">
    <property type="entry name" value="TadE"/>
    <property type="match status" value="1"/>
</dbReference>
<reference evidence="3" key="1">
    <citation type="submission" date="2020-12" db="EMBL/GenBank/DDBJ databases">
        <title>Hymenobacter sp.</title>
        <authorList>
            <person name="Kim M.K."/>
        </authorList>
    </citation>
    <scope>NUCLEOTIDE SEQUENCE [LARGE SCALE GENOMIC DNA]</scope>
    <source>
        <strain evidence="3">BT553</strain>
    </source>
</reference>
<sequence length="176" mass="19262">MTDILRLMRDRRGMALVEFAILLPVLLTLFLGGFQLAQASACKRRVTIVARALSDLVSQYDTITPAEVGTILNATAQIMAPFDIDDGNSRVSIIAVDSSKNAKVVWSEAKNTTELSKGSTFSSLPAAMKIANTYYVYSEVNFTYSPMGGRFAYPFSFNQTLFMVPRKSTSVDCSAC</sequence>
<dbReference type="EMBL" id="JAELXS010000002">
    <property type="protein sequence ID" value="MBJ6121124.1"/>
    <property type="molecule type" value="Genomic_DNA"/>
</dbReference>
<keyword evidence="3" id="KW-1185">Reference proteome</keyword>
<evidence type="ECO:0000313" key="2">
    <source>
        <dbReference type="EMBL" id="MBJ6121124.1"/>
    </source>
</evidence>
<evidence type="ECO:0000313" key="3">
    <source>
        <dbReference type="Proteomes" id="UP000640426"/>
    </source>
</evidence>
<organism evidence="2 3">
    <name type="scientific">Sphingomonas mollis</name>
    <dbReference type="NCBI Taxonomy" id="2795726"/>
    <lineage>
        <taxon>Bacteria</taxon>
        <taxon>Pseudomonadati</taxon>
        <taxon>Pseudomonadota</taxon>
        <taxon>Alphaproteobacteria</taxon>
        <taxon>Sphingomonadales</taxon>
        <taxon>Sphingomonadaceae</taxon>
        <taxon>Sphingomonas</taxon>
    </lineage>
</organism>
<comment type="caution">
    <text evidence="2">The sequence shown here is derived from an EMBL/GenBank/DDBJ whole genome shotgun (WGS) entry which is preliminary data.</text>
</comment>
<accession>A0ABS0XM72</accession>
<feature type="domain" description="TadE-like" evidence="1">
    <location>
        <begin position="13"/>
        <end position="52"/>
    </location>
</feature>